<dbReference type="PATRIC" id="fig|76936.10.peg.556"/>
<dbReference type="GO" id="GO:0070181">
    <property type="term" value="F:small ribosomal subunit rRNA binding"/>
    <property type="evidence" value="ECO:0007669"/>
    <property type="project" value="TreeGrafter"/>
</dbReference>
<dbReference type="NCBIfam" id="TIGR00166">
    <property type="entry name" value="S6"/>
    <property type="match status" value="1"/>
</dbReference>
<dbReference type="PANTHER" id="PTHR21011">
    <property type="entry name" value="MITOCHONDRIAL 28S RIBOSOMAL PROTEIN S6"/>
    <property type="match status" value="1"/>
</dbReference>
<keyword evidence="3 8" id="KW-0694">RNA-binding</keyword>
<evidence type="ECO:0000313" key="10">
    <source>
        <dbReference type="EMBL" id="CUU39455.1"/>
    </source>
</evidence>
<reference evidence="10" key="2">
    <citation type="submission" date="2015-11" db="EMBL/GenBank/DDBJ databases">
        <authorList>
            <person name="Zhang Y."/>
            <person name="Guo Z."/>
        </authorList>
    </citation>
    <scope>NUCLEOTIDE SEQUENCE</scope>
    <source>
        <strain evidence="10">1</strain>
    </source>
</reference>
<dbReference type="AlphaFoldDB" id="A0A099UD05"/>
<dbReference type="GO" id="GO:0022627">
    <property type="term" value="C:cytosolic small ribosomal subunit"/>
    <property type="evidence" value="ECO:0007669"/>
    <property type="project" value="TreeGrafter"/>
</dbReference>
<reference evidence="13" key="3">
    <citation type="submission" date="2015-11" db="EMBL/GenBank/DDBJ databases">
        <authorList>
            <person name="Anvar S.Y."/>
        </authorList>
    </citation>
    <scope>NUCLEOTIDE SEQUENCE [LARGE SCALE GENOMIC DNA]</scope>
</reference>
<dbReference type="EMBL" id="JRPF02000001">
    <property type="protein sequence ID" value="TLD79444.1"/>
    <property type="molecule type" value="Genomic_DNA"/>
</dbReference>
<evidence type="ECO:0000256" key="9">
    <source>
        <dbReference type="SAM" id="MobiDB-lite"/>
    </source>
</evidence>
<evidence type="ECO:0000313" key="12">
    <source>
        <dbReference type="Proteomes" id="UP000029925"/>
    </source>
</evidence>
<evidence type="ECO:0000256" key="2">
    <source>
        <dbReference type="ARBA" id="ARBA00022730"/>
    </source>
</evidence>
<dbReference type="HAMAP" id="MF_00360">
    <property type="entry name" value="Ribosomal_bS6"/>
    <property type="match status" value="1"/>
</dbReference>
<organism evidence="10 13">
    <name type="scientific">Helicobacter typhlonius</name>
    <dbReference type="NCBI Taxonomy" id="76936"/>
    <lineage>
        <taxon>Bacteria</taxon>
        <taxon>Pseudomonadati</taxon>
        <taxon>Campylobacterota</taxon>
        <taxon>Epsilonproteobacteria</taxon>
        <taxon>Campylobacterales</taxon>
        <taxon>Helicobacteraceae</taxon>
        <taxon>Helicobacter</taxon>
    </lineage>
</organism>
<dbReference type="Proteomes" id="UP000029925">
    <property type="component" value="Unassembled WGS sequence"/>
</dbReference>
<keyword evidence="4 8" id="KW-0689">Ribosomal protein</keyword>
<dbReference type="OrthoDB" id="9812702at2"/>
<reference evidence="11 12" key="1">
    <citation type="journal article" date="2014" name="Genome Announc.">
        <title>Draft genome sequences of eight enterohepatic helicobacter species isolated from both laboratory and wild rodents.</title>
        <authorList>
            <person name="Sheh A."/>
            <person name="Shen Z."/>
            <person name="Fox J.G."/>
        </authorList>
    </citation>
    <scope>NUCLEOTIDE SEQUENCE [LARGE SCALE GENOMIC DNA]</scope>
    <source>
        <strain evidence="11 12">MIT 98-6810</strain>
    </source>
</reference>
<evidence type="ECO:0000256" key="8">
    <source>
        <dbReference type="HAMAP-Rule" id="MF_00360"/>
    </source>
</evidence>
<dbReference type="SUPFAM" id="SSF54995">
    <property type="entry name" value="Ribosomal protein S6"/>
    <property type="match status" value="1"/>
</dbReference>
<dbReference type="InterPro" id="IPR000529">
    <property type="entry name" value="Ribosomal_bS6"/>
</dbReference>
<feature type="region of interest" description="Disordered" evidence="9">
    <location>
        <begin position="106"/>
        <end position="136"/>
    </location>
</feature>
<dbReference type="Gene3D" id="3.30.70.60">
    <property type="match status" value="1"/>
</dbReference>
<evidence type="ECO:0000256" key="4">
    <source>
        <dbReference type="ARBA" id="ARBA00022980"/>
    </source>
</evidence>
<evidence type="ECO:0000256" key="1">
    <source>
        <dbReference type="ARBA" id="ARBA00009512"/>
    </source>
</evidence>
<dbReference type="GO" id="GO:0003735">
    <property type="term" value="F:structural constituent of ribosome"/>
    <property type="evidence" value="ECO:0007669"/>
    <property type="project" value="InterPro"/>
</dbReference>
<dbReference type="KEGG" id="hty:BN2458_PEG0569"/>
<dbReference type="CDD" id="cd00473">
    <property type="entry name" value="bS6"/>
    <property type="match status" value="1"/>
</dbReference>
<dbReference type="InterPro" id="IPR020815">
    <property type="entry name" value="Ribosomal_bS6_CS"/>
</dbReference>
<dbReference type="GeneID" id="78150861"/>
<dbReference type="RefSeq" id="WP_034328009.1">
    <property type="nucleotide sequence ID" value="NZ_CAJTQN010000005.1"/>
</dbReference>
<dbReference type="Pfam" id="PF01250">
    <property type="entry name" value="Ribosomal_S6"/>
    <property type="match status" value="1"/>
</dbReference>
<feature type="compositionally biased region" description="Basic and acidic residues" evidence="9">
    <location>
        <begin position="111"/>
        <end position="126"/>
    </location>
</feature>
<dbReference type="Proteomes" id="UP000064525">
    <property type="component" value="Chromosome I"/>
</dbReference>
<keyword evidence="2 8" id="KW-0699">rRNA-binding</keyword>
<evidence type="ECO:0000256" key="5">
    <source>
        <dbReference type="ARBA" id="ARBA00023274"/>
    </source>
</evidence>
<keyword evidence="5 8" id="KW-0687">Ribonucleoprotein</keyword>
<keyword evidence="12" id="KW-1185">Reference proteome</keyword>
<protein>
    <recommendedName>
        <fullName evidence="7 8">Small ribosomal subunit protein bS6</fullName>
    </recommendedName>
</protein>
<comment type="similarity">
    <text evidence="1 8">Belongs to the bacterial ribosomal protein bS6 family.</text>
</comment>
<dbReference type="STRING" id="76936.BN2458_PEG0569"/>
<dbReference type="EMBL" id="LN907858">
    <property type="protein sequence ID" value="CUU39455.1"/>
    <property type="molecule type" value="Genomic_DNA"/>
</dbReference>
<evidence type="ECO:0000256" key="3">
    <source>
        <dbReference type="ARBA" id="ARBA00022884"/>
    </source>
</evidence>
<comment type="function">
    <text evidence="6 8">Binds together with bS18 to 16S ribosomal RNA.</text>
</comment>
<dbReference type="PANTHER" id="PTHR21011:SF1">
    <property type="entry name" value="SMALL RIBOSOMAL SUBUNIT PROTEIN BS6M"/>
    <property type="match status" value="1"/>
</dbReference>
<evidence type="ECO:0000313" key="13">
    <source>
        <dbReference type="Proteomes" id="UP000064525"/>
    </source>
</evidence>
<dbReference type="PROSITE" id="PS01048">
    <property type="entry name" value="RIBOSOMAL_S6"/>
    <property type="match status" value="1"/>
</dbReference>
<evidence type="ECO:0000256" key="7">
    <source>
        <dbReference type="ARBA" id="ARBA00035294"/>
    </source>
</evidence>
<dbReference type="InterPro" id="IPR020814">
    <property type="entry name" value="Ribosomal_S6_plastid/chlpt"/>
</dbReference>
<sequence length="136" mass="16059">MKFYETMFILKPTLVEEEIKTQITFFKDVISKNGGEIETCLDMGMRNLAYEIKKNKRGYYYVIYFKAQPQLIKEIERNYRINENVLRFIVIKYENKKEQKAWQSLVNKANGKTDKPKAQKAAKEEVSAQATQEDSQ</sequence>
<dbReference type="GO" id="GO:0006412">
    <property type="term" value="P:translation"/>
    <property type="evidence" value="ECO:0007669"/>
    <property type="project" value="UniProtKB-UniRule"/>
</dbReference>
<dbReference type="InterPro" id="IPR035980">
    <property type="entry name" value="Ribosomal_bS6_sf"/>
</dbReference>
<dbReference type="InterPro" id="IPR014717">
    <property type="entry name" value="Transl_elong_EF1B/ribsomal_bS6"/>
</dbReference>
<evidence type="ECO:0000313" key="11">
    <source>
        <dbReference type="EMBL" id="TLD79444.1"/>
    </source>
</evidence>
<proteinExistence type="inferred from homology"/>
<accession>A0A099UD05</accession>
<name>A0A099UD05_9HELI</name>
<evidence type="ECO:0000256" key="6">
    <source>
        <dbReference type="ARBA" id="ARBA00035104"/>
    </source>
</evidence>
<gene>
    <name evidence="8" type="primary">rpsF</name>
    <name evidence="10" type="ORF">BN2458_PEG0569</name>
    <name evidence="11" type="ORF">LS75_000435</name>
</gene>